<gene>
    <name evidence="1" type="ORF">SORDD05_01253</name>
</gene>
<name>A0A139M7L2_STROR</name>
<evidence type="ECO:0008006" key="3">
    <source>
        <dbReference type="Google" id="ProtNLM"/>
    </source>
</evidence>
<dbReference type="PATRIC" id="fig|1303.76.peg.1303"/>
<organism evidence="1 2">
    <name type="scientific">Streptococcus oralis</name>
    <dbReference type="NCBI Taxonomy" id="1303"/>
    <lineage>
        <taxon>Bacteria</taxon>
        <taxon>Bacillati</taxon>
        <taxon>Bacillota</taxon>
        <taxon>Bacilli</taxon>
        <taxon>Lactobacillales</taxon>
        <taxon>Streptococcaceae</taxon>
        <taxon>Streptococcus</taxon>
    </lineage>
</organism>
<comment type="caution">
    <text evidence="1">The sequence shown here is derived from an EMBL/GenBank/DDBJ whole genome shotgun (WGS) entry which is preliminary data.</text>
</comment>
<accession>A0A139M7L2</accession>
<dbReference type="Proteomes" id="UP000070541">
    <property type="component" value="Unassembled WGS sequence"/>
</dbReference>
<evidence type="ECO:0000313" key="1">
    <source>
        <dbReference type="EMBL" id="KXT59746.1"/>
    </source>
</evidence>
<dbReference type="EMBL" id="LQOG01000032">
    <property type="protein sequence ID" value="KXT59746.1"/>
    <property type="molecule type" value="Genomic_DNA"/>
</dbReference>
<reference evidence="1 2" key="1">
    <citation type="submission" date="2016-01" db="EMBL/GenBank/DDBJ databases">
        <title>Highly variable Streptococcus oralis are common among viridans streptococci isolated from primates.</title>
        <authorList>
            <person name="Denapaite D."/>
            <person name="Rieger M."/>
            <person name="Koendgen S."/>
            <person name="Brueckner R."/>
            <person name="Ochigava I."/>
            <person name="Kappeler P."/>
            <person name="Maetz-Rensing K."/>
            <person name="Leendertz F."/>
            <person name="Hakenbeck R."/>
        </authorList>
    </citation>
    <scope>NUCLEOTIDE SEQUENCE [LARGE SCALE GENOMIC DNA]</scope>
    <source>
        <strain evidence="1 2">DD05</strain>
    </source>
</reference>
<proteinExistence type="predicted"/>
<evidence type="ECO:0000313" key="2">
    <source>
        <dbReference type="Proteomes" id="UP000070541"/>
    </source>
</evidence>
<sequence length="106" mass="12301">MKIKPQHRKGGYSNHIAQQYVDLTEPIYLLSDELEPQQKYEDNKPTDEIIAYKAWFGQKGLPPFQVKFTEAPELPDYLSLISFENLVACEVNYNVYFKADGLKEVN</sequence>
<protein>
    <recommendedName>
        <fullName evidence="3">SuB0782 undefined product 764400:764714 forward MW:11955</fullName>
    </recommendedName>
</protein>
<dbReference type="AlphaFoldDB" id="A0A139M7L2"/>